<evidence type="ECO:0000313" key="1">
    <source>
        <dbReference type="EMBL" id="KAF7305577.1"/>
    </source>
</evidence>
<proteinExistence type="predicted"/>
<dbReference type="InterPro" id="IPR025533">
    <property type="entry name" value="DUF4419"/>
</dbReference>
<reference evidence="1" key="1">
    <citation type="submission" date="2020-05" db="EMBL/GenBank/DDBJ databases">
        <title>Mycena genomes resolve the evolution of fungal bioluminescence.</title>
        <authorList>
            <person name="Tsai I.J."/>
        </authorList>
    </citation>
    <scope>NUCLEOTIDE SEQUENCE</scope>
    <source>
        <strain evidence="1">110903Hualien_Pintung</strain>
    </source>
</reference>
<gene>
    <name evidence="1" type="ORF">HMN09_00810900</name>
</gene>
<keyword evidence="2" id="KW-1185">Reference proteome</keyword>
<dbReference type="PANTHER" id="PTHR31252:SF11">
    <property type="entry name" value="DUF4419 DOMAIN-CONTAINING PROTEIN"/>
    <property type="match status" value="1"/>
</dbReference>
<dbReference type="Proteomes" id="UP000613580">
    <property type="component" value="Unassembled WGS sequence"/>
</dbReference>
<comment type="caution">
    <text evidence="1">The sequence shown here is derived from an EMBL/GenBank/DDBJ whole genome shotgun (WGS) entry which is preliminary data.</text>
</comment>
<dbReference type="PANTHER" id="PTHR31252">
    <property type="entry name" value="DUF4419 DOMAIN-CONTAINING PROTEIN"/>
    <property type="match status" value="1"/>
</dbReference>
<dbReference type="OrthoDB" id="9978173at2759"/>
<organism evidence="1 2">
    <name type="scientific">Mycena chlorophos</name>
    <name type="common">Agaric fungus</name>
    <name type="synonym">Agaricus chlorophos</name>
    <dbReference type="NCBI Taxonomy" id="658473"/>
    <lineage>
        <taxon>Eukaryota</taxon>
        <taxon>Fungi</taxon>
        <taxon>Dikarya</taxon>
        <taxon>Basidiomycota</taxon>
        <taxon>Agaricomycotina</taxon>
        <taxon>Agaricomycetes</taxon>
        <taxon>Agaricomycetidae</taxon>
        <taxon>Agaricales</taxon>
        <taxon>Marasmiineae</taxon>
        <taxon>Mycenaceae</taxon>
        <taxon>Mycena</taxon>
    </lineage>
</organism>
<evidence type="ECO:0008006" key="3">
    <source>
        <dbReference type="Google" id="ProtNLM"/>
    </source>
</evidence>
<protein>
    <recommendedName>
        <fullName evidence="3">DUF4419 domain-containing protein</fullName>
    </recommendedName>
</protein>
<accession>A0A8H6SWF2</accession>
<evidence type="ECO:0000313" key="2">
    <source>
        <dbReference type="Proteomes" id="UP000613580"/>
    </source>
</evidence>
<dbReference type="Pfam" id="PF14388">
    <property type="entry name" value="DUF4419"/>
    <property type="match status" value="1"/>
</dbReference>
<dbReference type="AlphaFoldDB" id="A0A8H6SWF2"/>
<dbReference type="EMBL" id="JACAZE010000010">
    <property type="protein sequence ID" value="KAF7305577.1"/>
    <property type="molecule type" value="Genomic_DNA"/>
</dbReference>
<name>A0A8H6SWF2_MYCCL</name>
<sequence length="422" mass="46343">MSAEGGANSSVPPLALVASAMPVSFTVSPHKTENIRLPGKALLGFTSHELLTGAIANQEAAEVGNAVQFGLTTDHDSSKIKNILPSKNGLAYTLIKAYNDHHALILRPDDLWLAIIAQFSAFVNGNAELLRASFVAHDGKQQLTVESATPEPDFGDMAQRMGLLLEKNVVDPGLREWAVPSFSTTTDVDRTTASVLLMATLKAYFGYTFALRCGIPKITLEGERADWVGLLEKIEKLKEYGLETTAWYHLLHPVLARFVEAFDAPDSEENSNFWERVAHFQLGGSGPSYYSGWVNAFMVFDAEGKWTGYPLDTNSRPNDLPPESLSAADFWSRYAPSYVVNQTHILTLDHTPYHKTDSMKVPAGYATVDVKLVIAGTEYPCAMAAGVMGIGAEKLDEKSEKGDRQVLRPVVGWWFYHKTEKS</sequence>